<dbReference type="PANTHER" id="PTHR42809:SF1">
    <property type="entry name" value="FLAVODOXIN 1"/>
    <property type="match status" value="1"/>
</dbReference>
<dbReference type="STRING" id="417373.GCA_001570685_00909"/>
<keyword evidence="4" id="KW-0813">Transport</keyword>
<evidence type="ECO:0000313" key="9">
    <source>
        <dbReference type="EMBL" id="KRL95264.1"/>
    </source>
</evidence>
<dbReference type="Proteomes" id="UP000051084">
    <property type="component" value="Unassembled WGS sequence"/>
</dbReference>
<keyword evidence="10" id="KW-1185">Reference proteome</keyword>
<evidence type="ECO:0000313" key="10">
    <source>
        <dbReference type="Proteomes" id="UP000051084"/>
    </source>
</evidence>
<dbReference type="Gene3D" id="3.40.50.360">
    <property type="match status" value="1"/>
</dbReference>
<organism evidence="9 10">
    <name type="scientific">Limosilactobacillus equigenerosi DSM 18793 = JCM 14505</name>
    <dbReference type="NCBI Taxonomy" id="1423742"/>
    <lineage>
        <taxon>Bacteria</taxon>
        <taxon>Bacillati</taxon>
        <taxon>Bacillota</taxon>
        <taxon>Bacilli</taxon>
        <taxon>Lactobacillales</taxon>
        <taxon>Lactobacillaceae</taxon>
        <taxon>Limosilactobacillus</taxon>
    </lineage>
</organism>
<keyword evidence="5" id="KW-0285">Flavoprotein</keyword>
<dbReference type="InterPro" id="IPR008254">
    <property type="entry name" value="Flavodoxin/NO_synth"/>
</dbReference>
<keyword evidence="6" id="KW-0288">FMN</keyword>
<proteinExistence type="inferred from homology"/>
<comment type="function">
    <text evidence="2">Low-potential electron donor to a number of redox enzymes.</text>
</comment>
<dbReference type="PANTHER" id="PTHR42809">
    <property type="entry name" value="FLAVODOXIN 2"/>
    <property type="match status" value="1"/>
</dbReference>
<comment type="caution">
    <text evidence="9">The sequence shown here is derived from an EMBL/GenBank/DDBJ whole genome shotgun (WGS) entry which is preliminary data.</text>
</comment>
<dbReference type="OrthoDB" id="9790745at2"/>
<reference evidence="9 10" key="1">
    <citation type="journal article" date="2015" name="Genome Announc.">
        <title>Expanding the biotechnology potential of lactobacilli through comparative genomics of 213 strains and associated genera.</title>
        <authorList>
            <person name="Sun Z."/>
            <person name="Harris H.M."/>
            <person name="McCann A."/>
            <person name="Guo C."/>
            <person name="Argimon S."/>
            <person name="Zhang W."/>
            <person name="Yang X."/>
            <person name="Jeffery I.B."/>
            <person name="Cooney J.C."/>
            <person name="Kagawa T.F."/>
            <person name="Liu W."/>
            <person name="Song Y."/>
            <person name="Salvetti E."/>
            <person name="Wrobel A."/>
            <person name="Rasinkangas P."/>
            <person name="Parkhill J."/>
            <person name="Rea M.C."/>
            <person name="O'Sullivan O."/>
            <person name="Ritari J."/>
            <person name="Douillard F.P."/>
            <person name="Paul Ross R."/>
            <person name="Yang R."/>
            <person name="Briner A.E."/>
            <person name="Felis G.E."/>
            <person name="de Vos W.M."/>
            <person name="Barrangou R."/>
            <person name="Klaenhammer T.R."/>
            <person name="Caufield P.W."/>
            <person name="Cui Y."/>
            <person name="Zhang H."/>
            <person name="O'Toole P.W."/>
        </authorList>
    </citation>
    <scope>NUCLEOTIDE SEQUENCE [LARGE SCALE GENOMIC DNA]</scope>
    <source>
        <strain evidence="9 10">DSM 18793</strain>
    </source>
</reference>
<dbReference type="GO" id="GO:0016651">
    <property type="term" value="F:oxidoreductase activity, acting on NAD(P)H"/>
    <property type="evidence" value="ECO:0007669"/>
    <property type="project" value="UniProtKB-ARBA"/>
</dbReference>
<evidence type="ECO:0000256" key="3">
    <source>
        <dbReference type="ARBA" id="ARBA00005267"/>
    </source>
</evidence>
<evidence type="ECO:0000256" key="6">
    <source>
        <dbReference type="ARBA" id="ARBA00022643"/>
    </source>
</evidence>
<evidence type="ECO:0000259" key="8">
    <source>
        <dbReference type="PROSITE" id="PS50902"/>
    </source>
</evidence>
<dbReference type="PROSITE" id="PS50902">
    <property type="entry name" value="FLAVODOXIN_LIKE"/>
    <property type="match status" value="1"/>
</dbReference>
<evidence type="ECO:0000256" key="2">
    <source>
        <dbReference type="ARBA" id="ARBA00003297"/>
    </source>
</evidence>
<dbReference type="InterPro" id="IPR050619">
    <property type="entry name" value="Flavodoxin"/>
</dbReference>
<comment type="cofactor">
    <cofactor evidence="1">
        <name>FMN</name>
        <dbReference type="ChEBI" id="CHEBI:58210"/>
    </cofactor>
</comment>
<name>A0A0R1UPX9_9LACO</name>
<gene>
    <name evidence="9" type="ORF">FC21_GL000852</name>
</gene>
<evidence type="ECO:0000256" key="7">
    <source>
        <dbReference type="ARBA" id="ARBA00022982"/>
    </source>
</evidence>
<dbReference type="AlphaFoldDB" id="A0A0R1UPX9"/>
<evidence type="ECO:0000256" key="4">
    <source>
        <dbReference type="ARBA" id="ARBA00022448"/>
    </source>
</evidence>
<dbReference type="PATRIC" id="fig|1423742.4.peg.886"/>
<dbReference type="SUPFAM" id="SSF52218">
    <property type="entry name" value="Flavoproteins"/>
    <property type="match status" value="1"/>
</dbReference>
<dbReference type="EMBL" id="AZGC01000020">
    <property type="protein sequence ID" value="KRL95264.1"/>
    <property type="molecule type" value="Genomic_DNA"/>
</dbReference>
<comment type="similarity">
    <text evidence="3">Belongs to the flavodoxin family.</text>
</comment>
<dbReference type="RefSeq" id="WP_054653335.1">
    <property type="nucleotide sequence ID" value="NZ_AZGC01000020.1"/>
</dbReference>
<sequence>MTKALVLYATITGNNEDIADIVTSTFEDHGVTAEMKDLSFADVSELNDVDICVVCPYTYDGGSLPDEGLDFFEDLATETFPNLVFAVAGAGDTQYGDEFALAVDKFATQLAQTGAKQGADNIKIDVTPNSDDVAALETMVAKLLSQVENHD</sequence>
<evidence type="ECO:0000256" key="1">
    <source>
        <dbReference type="ARBA" id="ARBA00001917"/>
    </source>
</evidence>
<dbReference type="InterPro" id="IPR029039">
    <property type="entry name" value="Flavoprotein-like_sf"/>
</dbReference>
<keyword evidence="7" id="KW-0249">Electron transport</keyword>
<evidence type="ECO:0000256" key="5">
    <source>
        <dbReference type="ARBA" id="ARBA00022630"/>
    </source>
</evidence>
<feature type="domain" description="Flavodoxin-like" evidence="8">
    <location>
        <begin position="4"/>
        <end position="144"/>
    </location>
</feature>
<protein>
    <submittedName>
        <fullName evidence="9">Flavodoxin</fullName>
    </submittedName>
</protein>
<accession>A0A0R1UPX9</accession>
<dbReference type="GO" id="GO:0010181">
    <property type="term" value="F:FMN binding"/>
    <property type="evidence" value="ECO:0007669"/>
    <property type="project" value="InterPro"/>
</dbReference>
<dbReference type="Pfam" id="PF00258">
    <property type="entry name" value="Flavodoxin_1"/>
    <property type="match status" value="1"/>
</dbReference>